<dbReference type="NCBIfam" id="TIGR00305">
    <property type="entry name" value="putative toxin-antitoxin system toxin component, PIN family"/>
    <property type="match status" value="1"/>
</dbReference>
<sequence length="143" mass="15617">MRSHIFIIDTNVLIAGLITAEPCSPTVKIVNAMLKGSVAYLLSPELLRGYREVLLRPKLSRAHGLNGQEIDQILSEIAANAVWREPSLDKSNPSPDPGDTHLWSLLASEPSAVLVTGDQLLIKNPKPQCSVISPATWVEIFKI</sequence>
<dbReference type="InterPro" id="IPR002850">
    <property type="entry name" value="PIN_toxin-like"/>
</dbReference>
<dbReference type="PANTHER" id="PTHR34610">
    <property type="entry name" value="SSL7007 PROTEIN"/>
    <property type="match status" value="1"/>
</dbReference>
<dbReference type="PANTHER" id="PTHR34610:SF3">
    <property type="entry name" value="SSL7007 PROTEIN"/>
    <property type="match status" value="1"/>
</dbReference>
<organism evidence="2 3">
    <name type="scientific">Candidatus Desulfacyla euxinica</name>
    <dbReference type="NCBI Taxonomy" id="2841693"/>
    <lineage>
        <taxon>Bacteria</taxon>
        <taxon>Deltaproteobacteria</taxon>
        <taxon>Candidatus Desulfacyla</taxon>
    </lineage>
</organism>
<feature type="domain" description="PIN" evidence="1">
    <location>
        <begin position="7"/>
        <end position="119"/>
    </location>
</feature>
<evidence type="ECO:0000259" key="1">
    <source>
        <dbReference type="Pfam" id="PF13470"/>
    </source>
</evidence>
<evidence type="ECO:0000313" key="3">
    <source>
        <dbReference type="Proteomes" id="UP000650524"/>
    </source>
</evidence>
<dbReference type="EMBL" id="JACNJD010000101">
    <property type="protein sequence ID" value="MBC8176161.1"/>
    <property type="molecule type" value="Genomic_DNA"/>
</dbReference>
<dbReference type="InterPro" id="IPR002716">
    <property type="entry name" value="PIN_dom"/>
</dbReference>
<dbReference type="Pfam" id="PF13470">
    <property type="entry name" value="PIN_3"/>
    <property type="match status" value="1"/>
</dbReference>
<dbReference type="Proteomes" id="UP000650524">
    <property type="component" value="Unassembled WGS sequence"/>
</dbReference>
<dbReference type="AlphaFoldDB" id="A0A8J6MYH5"/>
<proteinExistence type="predicted"/>
<gene>
    <name evidence="2" type="ORF">H8E19_02050</name>
</gene>
<protein>
    <submittedName>
        <fullName evidence="2">Putative toxin-antitoxin system toxin component, PIN family</fullName>
    </submittedName>
</protein>
<comment type="caution">
    <text evidence="2">The sequence shown here is derived from an EMBL/GenBank/DDBJ whole genome shotgun (WGS) entry which is preliminary data.</text>
</comment>
<reference evidence="2 3" key="1">
    <citation type="submission" date="2020-08" db="EMBL/GenBank/DDBJ databases">
        <title>Bridging the membrane lipid divide: bacteria of the FCB group superphylum have the potential to synthesize archaeal ether lipids.</title>
        <authorList>
            <person name="Villanueva L."/>
            <person name="Von Meijenfeldt F.A.B."/>
            <person name="Westbye A.B."/>
            <person name="Yadav S."/>
            <person name="Hopmans E.C."/>
            <person name="Dutilh B.E."/>
            <person name="Sinninghe Damste J.S."/>
        </authorList>
    </citation>
    <scope>NUCLEOTIDE SEQUENCE [LARGE SCALE GENOMIC DNA]</scope>
    <source>
        <strain evidence="2">NIOZ-UU27</strain>
    </source>
</reference>
<evidence type="ECO:0000313" key="2">
    <source>
        <dbReference type="EMBL" id="MBC8176161.1"/>
    </source>
</evidence>
<name>A0A8J6MYH5_9DELT</name>
<accession>A0A8J6MYH5</accession>